<name>A0A2H9UQA0_9GAMM</name>
<proteinExistence type="predicted"/>
<evidence type="ECO:0000313" key="2">
    <source>
        <dbReference type="Proteomes" id="UP000242351"/>
    </source>
</evidence>
<dbReference type="InterPro" id="IPR029058">
    <property type="entry name" value="AB_hydrolase_fold"/>
</dbReference>
<dbReference type="AlphaFoldDB" id="A0A2H9UQA0"/>
<dbReference type="Proteomes" id="UP000242351">
    <property type="component" value="Unassembled WGS sequence"/>
</dbReference>
<gene>
    <name evidence="1" type="ORF">CU320_00695</name>
</gene>
<dbReference type="SUPFAM" id="SSF53474">
    <property type="entry name" value="alpha/beta-Hydrolases"/>
    <property type="match status" value="1"/>
</dbReference>
<comment type="caution">
    <text evidence="1">The sequence shown here is derived from an EMBL/GenBank/DDBJ whole genome shotgun (WGS) entry which is preliminary data.</text>
</comment>
<reference evidence="1 2" key="1">
    <citation type="submission" date="2017-11" db="EMBL/GenBank/DDBJ databases">
        <authorList>
            <person name="Han C.G."/>
        </authorList>
    </citation>
    <scope>NUCLEOTIDE SEQUENCE [LARGE SCALE GENOMIC DNA]</scope>
    <source>
        <strain evidence="1 2">ANC 5347</strain>
    </source>
</reference>
<dbReference type="RefSeq" id="WP_100356994.1">
    <property type="nucleotide sequence ID" value="NZ_JACAJE010000005.1"/>
</dbReference>
<dbReference type="EMBL" id="PGOZ01000001">
    <property type="protein sequence ID" value="PJI33892.1"/>
    <property type="molecule type" value="Genomic_DNA"/>
</dbReference>
<reference evidence="1 2" key="2">
    <citation type="submission" date="2017-12" db="EMBL/GenBank/DDBJ databases">
        <title>Revising the taxonomy of the Acinetobacter lwoffii group: the description of Acinetobacter pseudolwoffii sp. nov. and emended description of Acinetobacter lwoffii.</title>
        <authorList>
            <person name="Nemec A."/>
        </authorList>
    </citation>
    <scope>NUCLEOTIDE SEQUENCE [LARGE SCALE GENOMIC DNA]</scope>
    <source>
        <strain evidence="1 2">ANC 5347</strain>
    </source>
</reference>
<dbReference type="PANTHER" id="PTHR35602:SF3">
    <property type="entry name" value="ESTERASE YQIA"/>
    <property type="match status" value="1"/>
</dbReference>
<dbReference type="Gene3D" id="3.40.50.1820">
    <property type="entry name" value="alpha/beta hydrolase"/>
    <property type="match status" value="1"/>
</dbReference>
<dbReference type="InterPro" id="IPR008886">
    <property type="entry name" value="UPF0227/Esterase_YqiA"/>
</dbReference>
<dbReference type="Pfam" id="PF05728">
    <property type="entry name" value="UPF0227"/>
    <property type="match status" value="1"/>
</dbReference>
<evidence type="ECO:0000313" key="1">
    <source>
        <dbReference type="EMBL" id="PJI33892.1"/>
    </source>
</evidence>
<organism evidence="1 2">
    <name type="scientific">Acinetobacter pseudolwoffii</name>
    <dbReference type="NCBI Taxonomy" id="2053287"/>
    <lineage>
        <taxon>Bacteria</taxon>
        <taxon>Pseudomonadati</taxon>
        <taxon>Pseudomonadota</taxon>
        <taxon>Gammaproteobacteria</taxon>
        <taxon>Moraxellales</taxon>
        <taxon>Moraxellaceae</taxon>
        <taxon>Acinetobacter</taxon>
    </lineage>
</organism>
<sequence length="197" mass="22155">MNIIYLHGFKSNAHSIKGTLLQHYCAKYPGVQVHLPDLNMSPLAAIQQLSEQIQSMQDVALVGSSLGGFYATYLVAQHAVPAVLINPAMRPWQLFRELFDEQLPLQVHPNWCLDDADLLQLQQLALPVAQDADKMLVLLQQGDEVLDYREAHRYYSAARPPAMLMTEANGSHGMDDFAEKIPLLLQFLLDCIKKETE</sequence>
<dbReference type="PANTHER" id="PTHR35602">
    <property type="entry name" value="ESTERASE YQIA-RELATED"/>
    <property type="match status" value="1"/>
</dbReference>
<accession>A0A2H9UQA0</accession>
<protein>
    <submittedName>
        <fullName evidence="1">Esterase</fullName>
    </submittedName>
</protein>